<organism evidence="9 10">
    <name type="scientific">Tetraparma gracilis</name>
    <dbReference type="NCBI Taxonomy" id="2962635"/>
    <lineage>
        <taxon>Eukaryota</taxon>
        <taxon>Sar</taxon>
        <taxon>Stramenopiles</taxon>
        <taxon>Ochrophyta</taxon>
        <taxon>Bolidophyceae</taxon>
        <taxon>Parmales</taxon>
        <taxon>Triparmaceae</taxon>
        <taxon>Tetraparma</taxon>
    </lineage>
</organism>
<keyword evidence="3 6" id="KW-1133">Transmembrane helix</keyword>
<dbReference type="Pfam" id="PF01740">
    <property type="entry name" value="STAS"/>
    <property type="match status" value="1"/>
</dbReference>
<dbReference type="PANTHER" id="PTHR43310">
    <property type="entry name" value="SULFATE TRANSPORTER YBAR-RELATED"/>
    <property type="match status" value="1"/>
</dbReference>
<sequence length="917" mass="98065">MSGTSTPSRRAGVRTFGFSPQRYATSPTKAGPGSSLLPLSSPSAPPNEASRLLGSDADRLAPSNFANSPALPPNPVSSTYSAVPVYRQLTAEALGAQVDPFSAGRASPALGRGKVQGGREPFRDQVGWALRQIPPVATAVLLNLMLSVPFGSAFFPAASAHSCAPPIPLLGVRLFLLSTMAGQLILGSKKMGGTAFFSCGMMMVENIPFMHSIAGSVYTSLGEQAGAEGEGCDERYVPTVLAAFCLTTAVTAAAFFLIGKFSLGNVVFFFPKHVILGCVGGIGVFVVKTGLEVSTGGTFDLASLASIGAFFADPNTTSLYVTPILLVFVLRMLIRLTSNRLSQNAASLLPPIFFLSLTPLFHLAILALKVDRGQMGEEGWMFPDSTDPTDPTSSPAAVFFPSWGGDNISWKAVLATFPTQVSCVVFSLMHAPINIPSMSISTGIDVDMNKELVTHGKSNLLALLLFQPPNYMCYSNSIVYHRAGGRGELSSLSIVALTSALFFKGGDIVTYIPRLMAGTLLIHVGLDLFFEGVLDSFRAGFDVLEYASIWVIVITMSAFGMTTGLITGVLCAALTFVVNAGPAHLNPIRGTMPATTFTSSKWRGLRARRILDESKGRRRILCVQLQGHLFFANLDQFTEGVKKAVKVDRERSNKRPYRFLILDFTLIIGLDTSAALAVVKLAGSLVSRHGLRRVAFVTGSPSGFPTSLDLTSQLLRRPGCTVHASLDGALGEYEDVIIALAEPGLERDLLFGGLGGGGGGARGEGEEREAVRRMLEAHCPTATAAQVGRLLGFLSRRTCVAGSCVWNQGDRGDRMVLLVAGGMESRLEEEAGTVEAVRKGHFIGELAMVMGGEGRRLTTVVATADCVYYEMAEGTWLRIKEEEPQYAVLVLTFACRYIQHRVQHVSNRFVETRCIPI</sequence>
<evidence type="ECO:0000313" key="9">
    <source>
        <dbReference type="EMBL" id="GMI32583.1"/>
    </source>
</evidence>
<dbReference type="Pfam" id="PF00916">
    <property type="entry name" value="Sulfate_transp"/>
    <property type="match status" value="1"/>
</dbReference>
<feature type="transmembrane region" description="Helical" evidence="6">
    <location>
        <begin position="167"/>
        <end position="186"/>
    </location>
</feature>
<comment type="subcellular location">
    <subcellularLocation>
        <location evidence="1">Membrane</location>
        <topology evidence="1">Multi-pass membrane protein</topology>
    </subcellularLocation>
</comment>
<evidence type="ECO:0000259" key="7">
    <source>
        <dbReference type="PROSITE" id="PS50042"/>
    </source>
</evidence>
<feature type="region of interest" description="Disordered" evidence="5">
    <location>
        <begin position="1"/>
        <end position="52"/>
    </location>
</feature>
<dbReference type="InterPro" id="IPR011547">
    <property type="entry name" value="SLC26A/SulP_dom"/>
</dbReference>
<keyword evidence="2 6" id="KW-0812">Transmembrane</keyword>
<evidence type="ECO:0000256" key="4">
    <source>
        <dbReference type="ARBA" id="ARBA00023136"/>
    </source>
</evidence>
<reference evidence="9 10" key="1">
    <citation type="journal article" date="2023" name="Commun. Biol.">
        <title>Genome analysis of Parmales, the sister group of diatoms, reveals the evolutionary specialization of diatoms from phago-mixotrophs to photoautotrophs.</title>
        <authorList>
            <person name="Ban H."/>
            <person name="Sato S."/>
            <person name="Yoshikawa S."/>
            <person name="Yamada K."/>
            <person name="Nakamura Y."/>
            <person name="Ichinomiya M."/>
            <person name="Sato N."/>
            <person name="Blanc-Mathieu R."/>
            <person name="Endo H."/>
            <person name="Kuwata A."/>
            <person name="Ogata H."/>
        </authorList>
    </citation>
    <scope>NUCLEOTIDE SEQUENCE [LARGE SCALE GENOMIC DNA]</scope>
</reference>
<proteinExistence type="predicted"/>
<dbReference type="PANTHER" id="PTHR43310:SF4">
    <property type="entry name" value="AFR304WP"/>
    <property type="match status" value="1"/>
</dbReference>
<dbReference type="SMART" id="SM00100">
    <property type="entry name" value="cNMP"/>
    <property type="match status" value="1"/>
</dbReference>
<dbReference type="Proteomes" id="UP001165060">
    <property type="component" value="Unassembled WGS sequence"/>
</dbReference>
<dbReference type="InterPro" id="IPR014710">
    <property type="entry name" value="RmlC-like_jellyroll"/>
</dbReference>
<evidence type="ECO:0000313" key="10">
    <source>
        <dbReference type="Proteomes" id="UP001165060"/>
    </source>
</evidence>
<dbReference type="EMBL" id="BRYB01003201">
    <property type="protein sequence ID" value="GMI32583.1"/>
    <property type="molecule type" value="Genomic_DNA"/>
</dbReference>
<evidence type="ECO:0000256" key="2">
    <source>
        <dbReference type="ARBA" id="ARBA00022692"/>
    </source>
</evidence>
<name>A0ABQ6MSW9_9STRA</name>
<keyword evidence="10" id="KW-1185">Reference proteome</keyword>
<feature type="transmembrane region" description="Helical" evidence="6">
    <location>
        <begin position="193"/>
        <end position="216"/>
    </location>
</feature>
<accession>A0ABQ6MSW9</accession>
<feature type="domain" description="Cyclic nucleotide-binding" evidence="7">
    <location>
        <begin position="801"/>
        <end position="879"/>
    </location>
</feature>
<keyword evidence="4 6" id="KW-0472">Membrane</keyword>
<feature type="domain" description="STAS" evidence="8">
    <location>
        <begin position="620"/>
        <end position="681"/>
    </location>
</feature>
<feature type="transmembrane region" description="Helical" evidence="6">
    <location>
        <begin position="266"/>
        <end position="287"/>
    </location>
</feature>
<feature type="transmembrane region" description="Helical" evidence="6">
    <location>
        <begin position="659"/>
        <end position="679"/>
    </location>
</feature>
<dbReference type="Pfam" id="PF00027">
    <property type="entry name" value="cNMP_binding"/>
    <property type="match status" value="1"/>
</dbReference>
<protein>
    <recommendedName>
        <fullName evidence="11">Sulfate transporter family-domain-containing protein</fullName>
    </recommendedName>
</protein>
<dbReference type="InterPro" id="IPR002645">
    <property type="entry name" value="STAS_dom"/>
</dbReference>
<feature type="transmembrane region" description="Helical" evidence="6">
    <location>
        <begin position="236"/>
        <end position="259"/>
    </location>
</feature>
<feature type="transmembrane region" description="Helical" evidence="6">
    <location>
        <begin position="550"/>
        <end position="578"/>
    </location>
</feature>
<dbReference type="CDD" id="cd00038">
    <property type="entry name" value="CAP_ED"/>
    <property type="match status" value="1"/>
</dbReference>
<dbReference type="InterPro" id="IPR036513">
    <property type="entry name" value="STAS_dom_sf"/>
</dbReference>
<dbReference type="SUPFAM" id="SSF51206">
    <property type="entry name" value="cAMP-binding domain-like"/>
    <property type="match status" value="1"/>
</dbReference>
<dbReference type="Gene3D" id="3.30.750.24">
    <property type="entry name" value="STAS domain"/>
    <property type="match status" value="1"/>
</dbReference>
<dbReference type="PROSITE" id="PS50042">
    <property type="entry name" value="CNMP_BINDING_3"/>
    <property type="match status" value="1"/>
</dbReference>
<dbReference type="InterPro" id="IPR000595">
    <property type="entry name" value="cNMP-bd_dom"/>
</dbReference>
<feature type="transmembrane region" description="Helical" evidence="6">
    <location>
        <begin position="511"/>
        <end position="530"/>
    </location>
</feature>
<dbReference type="Gene3D" id="2.60.120.10">
    <property type="entry name" value="Jelly Rolls"/>
    <property type="match status" value="1"/>
</dbReference>
<feature type="compositionally biased region" description="Low complexity" evidence="5">
    <location>
        <begin position="30"/>
        <end position="42"/>
    </location>
</feature>
<evidence type="ECO:0000256" key="1">
    <source>
        <dbReference type="ARBA" id="ARBA00004141"/>
    </source>
</evidence>
<dbReference type="PROSITE" id="PS50801">
    <property type="entry name" value="STAS"/>
    <property type="match status" value="1"/>
</dbReference>
<evidence type="ECO:0000256" key="5">
    <source>
        <dbReference type="SAM" id="MobiDB-lite"/>
    </source>
</evidence>
<dbReference type="InterPro" id="IPR052706">
    <property type="entry name" value="Membrane-Transporter-like"/>
</dbReference>
<evidence type="ECO:0000259" key="8">
    <source>
        <dbReference type="PROSITE" id="PS50801"/>
    </source>
</evidence>
<gene>
    <name evidence="9" type="ORF">TeGR_g11649</name>
</gene>
<evidence type="ECO:0000256" key="3">
    <source>
        <dbReference type="ARBA" id="ARBA00022989"/>
    </source>
</evidence>
<feature type="transmembrane region" description="Helical" evidence="6">
    <location>
        <begin position="133"/>
        <end position="155"/>
    </location>
</feature>
<dbReference type="InterPro" id="IPR018490">
    <property type="entry name" value="cNMP-bd_dom_sf"/>
</dbReference>
<comment type="caution">
    <text evidence="9">The sequence shown here is derived from an EMBL/GenBank/DDBJ whole genome shotgun (WGS) entry which is preliminary data.</text>
</comment>
<evidence type="ECO:0008006" key="11">
    <source>
        <dbReference type="Google" id="ProtNLM"/>
    </source>
</evidence>
<evidence type="ECO:0000256" key="6">
    <source>
        <dbReference type="SAM" id="Phobius"/>
    </source>
</evidence>